<dbReference type="Proteomes" id="UP001501940">
    <property type="component" value="Chromosome 2"/>
</dbReference>
<feature type="transmembrane region" description="Helical" evidence="1">
    <location>
        <begin position="12"/>
        <end position="34"/>
    </location>
</feature>
<name>A0A3Q1AQ59_AMPOC</name>
<reference evidence="3" key="3">
    <citation type="submission" date="2025-09" db="UniProtKB">
        <authorList>
            <consortium name="Ensembl"/>
        </authorList>
    </citation>
    <scope>IDENTIFICATION</scope>
</reference>
<dbReference type="AlphaFoldDB" id="A0A3Q1AQ59"/>
<accession>A0A3Q1AQ59</accession>
<organism evidence="3 4">
    <name type="scientific">Amphiprion ocellaris</name>
    <name type="common">Clown anemonefish</name>
    <dbReference type="NCBI Taxonomy" id="80972"/>
    <lineage>
        <taxon>Eukaryota</taxon>
        <taxon>Metazoa</taxon>
        <taxon>Chordata</taxon>
        <taxon>Craniata</taxon>
        <taxon>Vertebrata</taxon>
        <taxon>Euteleostomi</taxon>
        <taxon>Actinopterygii</taxon>
        <taxon>Neopterygii</taxon>
        <taxon>Teleostei</taxon>
        <taxon>Neoteleostei</taxon>
        <taxon>Acanthomorphata</taxon>
        <taxon>Ovalentaria</taxon>
        <taxon>Pomacentridae</taxon>
        <taxon>Amphiprion</taxon>
    </lineage>
</organism>
<keyword evidence="1" id="KW-0472">Membrane</keyword>
<evidence type="ECO:0000313" key="4">
    <source>
        <dbReference type="Proteomes" id="UP001501940"/>
    </source>
</evidence>
<dbReference type="InterPro" id="IPR011993">
    <property type="entry name" value="PH-like_dom_sf"/>
</dbReference>
<dbReference type="STRING" id="80972.ENSAOCP00000003575"/>
<reference evidence="3 4" key="1">
    <citation type="submission" date="2022-01" db="EMBL/GenBank/DDBJ databases">
        <title>A chromosome-scale genome assembly of the false clownfish, Amphiprion ocellaris.</title>
        <authorList>
            <person name="Ryu T."/>
        </authorList>
    </citation>
    <scope>NUCLEOTIDE SEQUENCE [LARGE SCALE GENOMIC DNA]</scope>
</reference>
<keyword evidence="1" id="KW-0812">Transmembrane</keyword>
<proteinExistence type="predicted"/>
<dbReference type="GO" id="GO:0005737">
    <property type="term" value="C:cytoplasm"/>
    <property type="evidence" value="ECO:0007669"/>
    <property type="project" value="TreeGrafter"/>
</dbReference>
<sequence>MVLTSLTCLSHIQCTFCSYIFIHLLLFCICIVIWKIKESSKNYITSRFHGDGVRYKAKLIGMDTVPDVQGEKMCYESMMKLKGLEEAARKQGKHKQRVWLKISYGGLKIVDEKTGVSLSFLCPHCVVLKL</sequence>
<dbReference type="PROSITE" id="PS01179">
    <property type="entry name" value="PID"/>
    <property type="match status" value="1"/>
</dbReference>
<keyword evidence="1" id="KW-1133">Transmembrane helix</keyword>
<protein>
    <recommendedName>
        <fullName evidence="2">PID domain-containing protein</fullName>
    </recommendedName>
</protein>
<reference evidence="3" key="2">
    <citation type="submission" date="2025-08" db="UniProtKB">
        <authorList>
            <consortium name="Ensembl"/>
        </authorList>
    </citation>
    <scope>IDENTIFICATION</scope>
</reference>
<dbReference type="Ensembl" id="ENSAOCT00000009530.2">
    <property type="protein sequence ID" value="ENSAOCP00000003575.2"/>
    <property type="gene ID" value="ENSAOCG00000006892.2"/>
</dbReference>
<evidence type="ECO:0000256" key="1">
    <source>
        <dbReference type="SAM" id="Phobius"/>
    </source>
</evidence>
<dbReference type="Gene3D" id="2.30.29.30">
    <property type="entry name" value="Pleckstrin-homology domain (PH domain)/Phosphotyrosine-binding domain (PTB)"/>
    <property type="match status" value="1"/>
</dbReference>
<dbReference type="OMA" id="CCSAPFR"/>
<evidence type="ECO:0000313" key="3">
    <source>
        <dbReference type="Ensembl" id="ENSAOCP00000003575.2"/>
    </source>
</evidence>
<evidence type="ECO:0000259" key="2">
    <source>
        <dbReference type="PROSITE" id="PS01179"/>
    </source>
</evidence>
<dbReference type="SUPFAM" id="SSF50729">
    <property type="entry name" value="PH domain-like"/>
    <property type="match status" value="1"/>
</dbReference>
<dbReference type="GeneTree" id="ENSGT00940000155567"/>
<dbReference type="Pfam" id="PF21792">
    <property type="entry name" value="DAB2_SBM"/>
    <property type="match status" value="1"/>
</dbReference>
<dbReference type="InterPro" id="IPR048559">
    <property type="entry name" value="DAB1/2_SBM"/>
</dbReference>
<dbReference type="PANTHER" id="PTHR47695:SF3">
    <property type="entry name" value="PID DOMAIN-CONTAINING PROTEIN"/>
    <property type="match status" value="1"/>
</dbReference>
<feature type="domain" description="PID" evidence="2">
    <location>
        <begin position="50"/>
        <end position="114"/>
    </location>
</feature>
<dbReference type="PANTHER" id="PTHR47695">
    <property type="entry name" value="PID DOMAIN-CONTAINING PROTEIN"/>
    <property type="match status" value="1"/>
</dbReference>
<dbReference type="InterPro" id="IPR006020">
    <property type="entry name" value="PTB/PI_dom"/>
</dbReference>
<keyword evidence="4" id="KW-1185">Reference proteome</keyword>